<dbReference type="KEGG" id="pmuc:ING2E5A_2500"/>
<dbReference type="SUPFAM" id="SSF56935">
    <property type="entry name" value="Porins"/>
    <property type="match status" value="1"/>
</dbReference>
<dbReference type="Pfam" id="PF07715">
    <property type="entry name" value="Plug"/>
    <property type="match status" value="1"/>
</dbReference>
<dbReference type="InterPro" id="IPR008969">
    <property type="entry name" value="CarboxyPept-like_regulatory"/>
</dbReference>
<dbReference type="AlphaFoldDB" id="A0A1G4G9U3"/>
<organism evidence="7 8">
    <name type="scientific">Petrimonas mucosa</name>
    <dbReference type="NCBI Taxonomy" id="1642646"/>
    <lineage>
        <taxon>Bacteria</taxon>
        <taxon>Pseudomonadati</taxon>
        <taxon>Bacteroidota</taxon>
        <taxon>Bacteroidia</taxon>
        <taxon>Bacteroidales</taxon>
        <taxon>Dysgonomonadaceae</taxon>
        <taxon>Petrimonas</taxon>
    </lineage>
</organism>
<evidence type="ECO:0000256" key="3">
    <source>
        <dbReference type="ARBA" id="ARBA00023237"/>
    </source>
</evidence>
<keyword evidence="7" id="KW-0675">Receptor</keyword>
<dbReference type="Pfam" id="PF14905">
    <property type="entry name" value="OMP_b-brl_3"/>
    <property type="match status" value="1"/>
</dbReference>
<proteinExistence type="predicted"/>
<dbReference type="GO" id="GO:0009279">
    <property type="term" value="C:cell outer membrane"/>
    <property type="evidence" value="ECO:0007669"/>
    <property type="project" value="UniProtKB-SubCell"/>
</dbReference>
<evidence type="ECO:0000256" key="2">
    <source>
        <dbReference type="ARBA" id="ARBA00023136"/>
    </source>
</evidence>
<dbReference type="RefSeq" id="WP_071137608.1">
    <property type="nucleotide sequence ID" value="NZ_DUQN01000011.1"/>
</dbReference>
<evidence type="ECO:0000313" key="8">
    <source>
        <dbReference type="Proteomes" id="UP000178485"/>
    </source>
</evidence>
<dbReference type="STRING" id="1642646.ING2E5A_2500"/>
<dbReference type="InterPro" id="IPR036942">
    <property type="entry name" value="Beta-barrel_TonB_sf"/>
</dbReference>
<feature type="region of interest" description="Disordered" evidence="4">
    <location>
        <begin position="806"/>
        <end position="825"/>
    </location>
</feature>
<dbReference type="Proteomes" id="UP000178485">
    <property type="component" value="Chromosome i"/>
</dbReference>
<dbReference type="PANTHER" id="PTHR40980:SF4">
    <property type="entry name" value="TONB-DEPENDENT RECEPTOR-LIKE BETA-BARREL DOMAIN-CONTAINING PROTEIN"/>
    <property type="match status" value="1"/>
</dbReference>
<keyword evidence="2" id="KW-0472">Membrane</keyword>
<dbReference type="InterPro" id="IPR037066">
    <property type="entry name" value="Plug_dom_sf"/>
</dbReference>
<evidence type="ECO:0000259" key="5">
    <source>
        <dbReference type="Pfam" id="PF07715"/>
    </source>
</evidence>
<dbReference type="Gene3D" id="2.40.170.20">
    <property type="entry name" value="TonB-dependent receptor, beta-barrel domain"/>
    <property type="match status" value="1"/>
</dbReference>
<sequence length="825" mass="91750">MKETLLSLILLLATFVVYAEDVTVKGKLVSASDKQPLPYATVSVASKTIPDQAIRKFATDESGIFSTTLKAGDYIFTFHFVGMNIINRNVEIKDGESLVNIGQIEMLESSTELAEIRVTAQRPLVKVEIDKLTYSAKDDPESSTSSVLDLLRKVPLVTVDGEDNIQLKGSSSFKIYLNGKPSNMISNNPSQVLKSMPANSIKDVEVITDPGARYDAEGVGGIINIITDKRVDEGYSGSAGANGNTFGGYGGNAYLSLKYGKFGLTGNGAYFYHDRPEAETTFTREDIAPNPVNQLIQEGRTNNYGGGLLYNMQLSYEPDTLNLFNVSVGQFDGRFHTDSEQGTLSRGARNYSYLLNNNSSNHFGAFTLTTDYQRTFKKKDELLTISYRFERNPGDSKYETEYSEVEDYFYSDGYRMRSINDAGGKEHTGQVDYVNPLTSKQSIEVGLKYIYRDNSSRGDNRFLDPENGNAWMEDLSRKNDLDHTQQIMSGYAGYGFKAGKFGFKLGLRGENTAQKIHFMSSKVDTVVNTDFFDLVPSAAFSYQVGMTRTLRWGYNMRISRPGIWYLNPYINDADPNNIQYGNPNLDAEQTHNFNLNFGSFSQKVNFNASLSYSFTRNAITSRVFIDEYNGREGVTHTTYDNIGRNQSVGLDGYLSWTPMPIVRINLNGSVGYTDIQSTEDANISNSGFTGLVYSGLTFTLPKDVRLTANAGLFSSNIQLQTTQSAYYFYSFSAMKSFLNKKLDLSLNATAPFSKYINIDVNTTGDGFEQKMNHRNPMRTFRLSLTYRFGDLKSSVRKVKRTITNEDLLQGGSQEGTGAGVPVTGS</sequence>
<feature type="domain" description="Outer membrane protein beta-barrel" evidence="6">
    <location>
        <begin position="374"/>
        <end position="786"/>
    </location>
</feature>
<reference evidence="7 8" key="1">
    <citation type="submission" date="2016-08" db="EMBL/GenBank/DDBJ databases">
        <authorList>
            <person name="Seilhamer J.J."/>
        </authorList>
    </citation>
    <scope>NUCLEOTIDE SEQUENCE [LARGE SCALE GENOMIC DNA]</scope>
    <source>
        <strain evidence="7">ING2-E5A</strain>
    </source>
</reference>
<evidence type="ECO:0000256" key="4">
    <source>
        <dbReference type="SAM" id="MobiDB-lite"/>
    </source>
</evidence>
<protein>
    <submittedName>
        <fullName evidence="7">Putative TonB-dependent receptor exported protein</fullName>
    </submittedName>
</protein>
<gene>
    <name evidence="7" type="ORF">ING2E5A_2500</name>
</gene>
<keyword evidence="3" id="KW-0998">Cell outer membrane</keyword>
<comment type="subcellular location">
    <subcellularLocation>
        <location evidence="1">Cell outer membrane</location>
    </subcellularLocation>
</comment>
<dbReference type="InterPro" id="IPR041700">
    <property type="entry name" value="OMP_b-brl_3"/>
</dbReference>
<dbReference type="Pfam" id="PF13715">
    <property type="entry name" value="CarbopepD_reg_2"/>
    <property type="match status" value="1"/>
</dbReference>
<dbReference type="InterPro" id="IPR012910">
    <property type="entry name" value="Plug_dom"/>
</dbReference>
<feature type="domain" description="TonB-dependent receptor plug" evidence="5">
    <location>
        <begin position="134"/>
        <end position="222"/>
    </location>
</feature>
<evidence type="ECO:0000256" key="1">
    <source>
        <dbReference type="ARBA" id="ARBA00004442"/>
    </source>
</evidence>
<evidence type="ECO:0000313" key="7">
    <source>
        <dbReference type="EMBL" id="SCM59297.1"/>
    </source>
</evidence>
<evidence type="ECO:0000259" key="6">
    <source>
        <dbReference type="Pfam" id="PF14905"/>
    </source>
</evidence>
<dbReference type="EMBL" id="LT608328">
    <property type="protein sequence ID" value="SCM59297.1"/>
    <property type="molecule type" value="Genomic_DNA"/>
</dbReference>
<dbReference type="Gene3D" id="2.170.130.10">
    <property type="entry name" value="TonB-dependent receptor, plug domain"/>
    <property type="match status" value="1"/>
</dbReference>
<keyword evidence="8" id="KW-1185">Reference proteome</keyword>
<dbReference type="PANTHER" id="PTHR40980">
    <property type="entry name" value="PLUG DOMAIN-CONTAINING PROTEIN"/>
    <property type="match status" value="1"/>
</dbReference>
<dbReference type="SUPFAM" id="SSF49464">
    <property type="entry name" value="Carboxypeptidase regulatory domain-like"/>
    <property type="match status" value="1"/>
</dbReference>
<name>A0A1G4G9U3_9BACT</name>
<dbReference type="Gene3D" id="2.60.40.1120">
    <property type="entry name" value="Carboxypeptidase-like, regulatory domain"/>
    <property type="match status" value="1"/>
</dbReference>
<accession>A0A1G4G9U3</accession>